<dbReference type="Proteomes" id="UP000010471">
    <property type="component" value="Chromosome"/>
</dbReference>
<protein>
    <recommendedName>
        <fullName evidence="3">Biotin carboxylase</fullName>
    </recommendedName>
</protein>
<dbReference type="SUPFAM" id="SSF52540">
    <property type="entry name" value="P-loop containing nucleoside triphosphate hydrolases"/>
    <property type="match status" value="1"/>
</dbReference>
<dbReference type="eggNOG" id="COG1135">
    <property type="taxonomic scope" value="Bacteria"/>
</dbReference>
<evidence type="ECO:0000313" key="1">
    <source>
        <dbReference type="EMBL" id="AFZ20380.1"/>
    </source>
</evidence>
<dbReference type="EMBL" id="CP003630">
    <property type="protein sequence ID" value="AFZ20380.1"/>
    <property type="molecule type" value="Genomic_DNA"/>
</dbReference>
<keyword evidence="2" id="KW-1185">Reference proteome</keyword>
<dbReference type="AlphaFoldDB" id="K9WIZ5"/>
<dbReference type="PATRIC" id="fig|1173027.3.peg.5217"/>
<dbReference type="InterPro" id="IPR027417">
    <property type="entry name" value="P-loop_NTPase"/>
</dbReference>
<dbReference type="Pfam" id="PF10923">
    <property type="entry name" value="BrxC_BrxD"/>
    <property type="match status" value="1"/>
</dbReference>
<organism evidence="1 2">
    <name type="scientific">Allocoleopsis franciscana PCC 7113</name>
    <dbReference type="NCBI Taxonomy" id="1173027"/>
    <lineage>
        <taxon>Bacteria</taxon>
        <taxon>Bacillati</taxon>
        <taxon>Cyanobacteriota</taxon>
        <taxon>Cyanophyceae</taxon>
        <taxon>Coleofasciculales</taxon>
        <taxon>Coleofasciculaceae</taxon>
        <taxon>Allocoleopsis</taxon>
        <taxon>Allocoleopsis franciscana</taxon>
    </lineage>
</organism>
<evidence type="ECO:0008006" key="3">
    <source>
        <dbReference type="Google" id="ProtNLM"/>
    </source>
</evidence>
<gene>
    <name evidence="1" type="ORF">Mic7113_4707</name>
</gene>
<accession>K9WIZ5</accession>
<dbReference type="InterPro" id="IPR021228">
    <property type="entry name" value="BrxD"/>
</dbReference>
<evidence type="ECO:0000313" key="2">
    <source>
        <dbReference type="Proteomes" id="UP000010471"/>
    </source>
</evidence>
<name>K9WIZ5_9CYAN</name>
<proteinExistence type="predicted"/>
<reference evidence="1 2" key="1">
    <citation type="submission" date="2012-06" db="EMBL/GenBank/DDBJ databases">
        <title>Finished chromosome of genome of Microcoleus sp. PCC 7113.</title>
        <authorList>
            <consortium name="US DOE Joint Genome Institute"/>
            <person name="Gugger M."/>
            <person name="Coursin T."/>
            <person name="Rippka R."/>
            <person name="Tandeau De Marsac N."/>
            <person name="Huntemann M."/>
            <person name="Wei C.-L."/>
            <person name="Han J."/>
            <person name="Detter J.C."/>
            <person name="Han C."/>
            <person name="Tapia R."/>
            <person name="Chen A."/>
            <person name="Kyrpides N."/>
            <person name="Mavromatis K."/>
            <person name="Markowitz V."/>
            <person name="Szeto E."/>
            <person name="Ivanova N."/>
            <person name="Pagani I."/>
            <person name="Pati A."/>
            <person name="Goodwin L."/>
            <person name="Nordberg H.P."/>
            <person name="Cantor M.N."/>
            <person name="Hua S.X."/>
            <person name="Woyke T."/>
            <person name="Kerfeld C.A."/>
        </authorList>
    </citation>
    <scope>NUCLEOTIDE SEQUENCE [LARGE SCALE GENOMIC DNA]</scope>
    <source>
        <strain evidence="1 2">PCC 7113</strain>
    </source>
</reference>
<sequence length="440" mass="49265">MQKIPKRVSTALINALAAGVVPRVGLEHIAVGREKEITALAQDLENIGEGGAAFRFIVGRYGSGKSFLLQLIRNQAMEQGFVVADADLSPERRLAGSKNHGVATYRELMGNIATRTNPNGGAIALILEKWISSILSQVAQETGKRPHDEGFDDSVELKIREVVDNLEGLVHGFDFANVIIAYWQGYREDNNDKKDAALRWLRGEFATKTEAKSALGVRVIIDDDTWYDYIKLFARFVSDIGYKGLLVLLDEAIHLYKITHTASRQSNYDKLLAMFNDAMQGKAEHLGILIGGTPQFLEDSRRGLHSDEAWRTRLAKSRFLKEGLQDTAAPVIQLEPLTSEELSKLLQRLAEVHAIHYNIKKPLSAREIEEFKQEVVNRLGADKLSTPREVVRDFISVLNILQQNSQITFKELIHGSNFQLTRVGKNPDVDENSEFAEFTL</sequence>
<dbReference type="STRING" id="1173027.Mic7113_4707"/>
<dbReference type="HOGENOM" id="CLU_050343_0_0_3"/>
<dbReference type="KEGG" id="mic:Mic7113_4707"/>